<dbReference type="Gene3D" id="1.20.1260.10">
    <property type="match status" value="1"/>
</dbReference>
<evidence type="ECO:0000313" key="2">
    <source>
        <dbReference type="EMBL" id="MBO1928052.1"/>
    </source>
</evidence>
<protein>
    <submittedName>
        <fullName evidence="2">DUF2202 domain-containing protein</fullName>
    </submittedName>
</protein>
<sequence>MSLKKLLWASLFSTSLLSGCGGGASPSDILSVTNDGTSQINLETMQQTIEEMPYEELSTEEVNSLIFTREEEKLAYDVYVTLDGYDYVTVQNFINIADAEQTHTDSVKILLDKYELNDPVAEPQTVGEFENQDLQQLYDDLVVQGSDLISALQVGCLIEELDIRDIAADLTNNVDNEDIAYVYESLLKGSRNHLRAFYSTLQQNGGEYTPQYITQEEFDVIVNSDMER</sequence>
<dbReference type="InterPro" id="IPR009078">
    <property type="entry name" value="Ferritin-like_SF"/>
</dbReference>
<keyword evidence="3" id="KW-1185">Reference proteome</keyword>
<accession>A0ABS3Q6V9</accession>
<evidence type="ECO:0000313" key="3">
    <source>
        <dbReference type="Proteomes" id="UP000664835"/>
    </source>
</evidence>
<gene>
    <name evidence="2" type="ORF">J3998_10740</name>
</gene>
<comment type="caution">
    <text evidence="2">The sequence shown here is derived from an EMBL/GenBank/DDBJ whole genome shotgun (WGS) entry which is preliminary data.</text>
</comment>
<reference evidence="2 3" key="1">
    <citation type="submission" date="2021-03" db="EMBL/GenBank/DDBJ databases">
        <title>Thiomicrorhabdus sp.nov.,novel sulfur-oxidizing bacteria isolated from coastal sediment.</title>
        <authorList>
            <person name="Liu X."/>
        </authorList>
    </citation>
    <scope>NUCLEOTIDE SEQUENCE [LARGE SCALE GENOMIC DNA]</scope>
    <source>
        <strain evidence="2 3">6S2-11</strain>
    </source>
</reference>
<dbReference type="Pfam" id="PF09968">
    <property type="entry name" value="DUF2202"/>
    <property type="match status" value="1"/>
</dbReference>
<dbReference type="PROSITE" id="PS51257">
    <property type="entry name" value="PROKAR_LIPOPROTEIN"/>
    <property type="match status" value="1"/>
</dbReference>
<dbReference type="InterPro" id="IPR019243">
    <property type="entry name" value="DUF2202"/>
</dbReference>
<evidence type="ECO:0000259" key="1">
    <source>
        <dbReference type="Pfam" id="PF09968"/>
    </source>
</evidence>
<organism evidence="2 3">
    <name type="scientific">Thiomicrorhabdus marina</name>
    <dbReference type="NCBI Taxonomy" id="2818442"/>
    <lineage>
        <taxon>Bacteria</taxon>
        <taxon>Pseudomonadati</taxon>
        <taxon>Pseudomonadota</taxon>
        <taxon>Gammaproteobacteria</taxon>
        <taxon>Thiotrichales</taxon>
        <taxon>Piscirickettsiaceae</taxon>
        <taxon>Thiomicrorhabdus</taxon>
    </lineage>
</organism>
<dbReference type="RefSeq" id="WP_208150665.1">
    <property type="nucleotide sequence ID" value="NZ_JAGETV010000024.1"/>
</dbReference>
<feature type="domain" description="DUF2202" evidence="1">
    <location>
        <begin position="62"/>
        <end position="224"/>
    </location>
</feature>
<dbReference type="InterPro" id="IPR012347">
    <property type="entry name" value="Ferritin-like"/>
</dbReference>
<dbReference type="Proteomes" id="UP000664835">
    <property type="component" value="Unassembled WGS sequence"/>
</dbReference>
<proteinExistence type="predicted"/>
<name>A0ABS3Q6V9_9GAMM</name>
<dbReference type="EMBL" id="JAGETV010000024">
    <property type="protein sequence ID" value="MBO1928052.1"/>
    <property type="molecule type" value="Genomic_DNA"/>
</dbReference>
<dbReference type="CDD" id="cd01048">
    <property type="entry name" value="Ferritin_like_AB2"/>
    <property type="match status" value="1"/>
</dbReference>
<dbReference type="SUPFAM" id="SSF47240">
    <property type="entry name" value="Ferritin-like"/>
    <property type="match status" value="1"/>
</dbReference>